<name>A0A8R2D5T2_ACYPI</name>
<keyword evidence="4" id="KW-1185">Reference proteome</keyword>
<dbReference type="Proteomes" id="UP000007819">
    <property type="component" value="Chromosome A1"/>
</dbReference>
<accession>A0A8R2D5T2</accession>
<reference evidence="3" key="2">
    <citation type="submission" date="2022-06" db="UniProtKB">
        <authorList>
            <consortium name="EnsemblMetazoa"/>
        </authorList>
    </citation>
    <scope>IDENTIFICATION</scope>
</reference>
<organism evidence="3 4">
    <name type="scientific">Acyrthosiphon pisum</name>
    <name type="common">Pea aphid</name>
    <dbReference type="NCBI Taxonomy" id="7029"/>
    <lineage>
        <taxon>Eukaryota</taxon>
        <taxon>Metazoa</taxon>
        <taxon>Ecdysozoa</taxon>
        <taxon>Arthropoda</taxon>
        <taxon>Hexapoda</taxon>
        <taxon>Insecta</taxon>
        <taxon>Pterygota</taxon>
        <taxon>Neoptera</taxon>
        <taxon>Paraneoptera</taxon>
        <taxon>Hemiptera</taxon>
        <taxon>Sternorrhyncha</taxon>
        <taxon>Aphidomorpha</taxon>
        <taxon>Aphidoidea</taxon>
        <taxon>Aphididae</taxon>
        <taxon>Macrosiphini</taxon>
        <taxon>Acyrthosiphon</taxon>
    </lineage>
</organism>
<feature type="compositionally biased region" description="Basic and acidic residues" evidence="2">
    <location>
        <begin position="118"/>
        <end position="127"/>
    </location>
</feature>
<keyword evidence="1" id="KW-0175">Coiled coil</keyword>
<dbReference type="AlphaFoldDB" id="A0A8R2D5T2"/>
<evidence type="ECO:0000313" key="4">
    <source>
        <dbReference type="Proteomes" id="UP000007819"/>
    </source>
</evidence>
<protein>
    <submittedName>
        <fullName evidence="3">Uncharacterized protein</fullName>
    </submittedName>
</protein>
<reference evidence="4" key="1">
    <citation type="submission" date="2010-06" db="EMBL/GenBank/DDBJ databases">
        <authorList>
            <person name="Jiang H."/>
            <person name="Abraham K."/>
            <person name="Ali S."/>
            <person name="Alsbrooks S.L."/>
            <person name="Anim B.N."/>
            <person name="Anosike U.S."/>
            <person name="Attaway T."/>
            <person name="Bandaranaike D.P."/>
            <person name="Battles P.K."/>
            <person name="Bell S.N."/>
            <person name="Bell A.V."/>
            <person name="Beltran B."/>
            <person name="Bickham C."/>
            <person name="Bustamante Y."/>
            <person name="Caleb T."/>
            <person name="Canada A."/>
            <person name="Cardenas V."/>
            <person name="Carter K."/>
            <person name="Chacko J."/>
            <person name="Chandrabose M.N."/>
            <person name="Chavez D."/>
            <person name="Chavez A."/>
            <person name="Chen L."/>
            <person name="Chu H.-S."/>
            <person name="Claassen K.J."/>
            <person name="Cockrell R."/>
            <person name="Collins M."/>
            <person name="Cooper J.A."/>
            <person name="Cree A."/>
            <person name="Curry S.M."/>
            <person name="Da Y."/>
            <person name="Dao M.D."/>
            <person name="Das B."/>
            <person name="Davila M.-L."/>
            <person name="Davy-Carroll L."/>
            <person name="Denson S."/>
            <person name="Dinh H."/>
            <person name="Ebong V.E."/>
            <person name="Edwards J.R."/>
            <person name="Egan A."/>
            <person name="El-Daye J."/>
            <person name="Escobedo L."/>
            <person name="Fernandez S."/>
            <person name="Fernando P.R."/>
            <person name="Flagg N."/>
            <person name="Forbes L.D."/>
            <person name="Fowler R.G."/>
            <person name="Fu Q."/>
            <person name="Gabisi R.A."/>
            <person name="Ganer J."/>
            <person name="Garbino Pronczuk A."/>
            <person name="Garcia R.M."/>
            <person name="Garner T."/>
            <person name="Garrett T.E."/>
            <person name="Gonzalez D.A."/>
            <person name="Hamid H."/>
            <person name="Hawkins E.S."/>
            <person name="Hirani K."/>
            <person name="Hogues M.E."/>
            <person name="Hollins B."/>
            <person name="Hsiao C.-H."/>
            <person name="Jabil R."/>
            <person name="James M.L."/>
            <person name="Jhangiani S.N."/>
            <person name="Johnson B."/>
            <person name="Johnson Q."/>
            <person name="Joshi V."/>
            <person name="Kalu J.B."/>
            <person name="Kam C."/>
            <person name="Kashfia A."/>
            <person name="Keebler J."/>
            <person name="Kisamo H."/>
            <person name="Kovar C.L."/>
            <person name="Lago L.A."/>
            <person name="Lai C.-Y."/>
            <person name="Laidlaw J."/>
            <person name="Lara F."/>
            <person name="Le T.-K."/>
            <person name="Lee S.L."/>
            <person name="Legall F.H."/>
            <person name="Lemon S.J."/>
            <person name="Lewis L.R."/>
            <person name="Li B."/>
            <person name="Liu Y."/>
            <person name="Liu Y.-S."/>
            <person name="Lopez J."/>
            <person name="Lozado R.J."/>
            <person name="Lu J."/>
            <person name="Madu R.C."/>
            <person name="Maheshwari M."/>
            <person name="Maheshwari R."/>
            <person name="Malloy K."/>
            <person name="Martinez E."/>
            <person name="Mathew T."/>
            <person name="Mercado I.C."/>
            <person name="Mercado C."/>
            <person name="Meyer B."/>
            <person name="Montgomery K."/>
            <person name="Morgan M.B."/>
            <person name="Munidasa M."/>
            <person name="Nazareth L.V."/>
            <person name="Nelson J."/>
            <person name="Ng B.M."/>
            <person name="Nguyen N.B."/>
            <person name="Nguyen P.Q."/>
            <person name="Nguyen T."/>
            <person name="Obregon M."/>
            <person name="Okwuonu G.O."/>
            <person name="Onwere C.G."/>
            <person name="Orozco G."/>
            <person name="Parra A."/>
            <person name="Patel S."/>
            <person name="Patil S."/>
            <person name="Perez A."/>
            <person name="Perez Y."/>
            <person name="Pham C."/>
            <person name="Primus E.L."/>
            <person name="Pu L.-L."/>
            <person name="Puazo M."/>
            <person name="Qin X."/>
            <person name="Quiroz J.B."/>
            <person name="Reese J."/>
            <person name="Richards S."/>
            <person name="Rives C.M."/>
            <person name="Robberts R."/>
            <person name="Ruiz S.J."/>
            <person name="Ruiz M.J."/>
            <person name="Santibanez J."/>
            <person name="Schneider B.W."/>
            <person name="Sisson I."/>
            <person name="Smith M."/>
            <person name="Sodergren E."/>
            <person name="Song X.-Z."/>
            <person name="Song B.B."/>
            <person name="Summersgill H."/>
            <person name="Thelus R."/>
            <person name="Thornton R.D."/>
            <person name="Trejos Z.Y."/>
            <person name="Usmani K."/>
            <person name="Vattathil S."/>
            <person name="Villasana D."/>
            <person name="Walker D.L."/>
            <person name="Wang S."/>
            <person name="Wang K."/>
            <person name="White C.S."/>
            <person name="Williams A.C."/>
            <person name="Williamson J."/>
            <person name="Wilson K."/>
            <person name="Woghiren I.O."/>
            <person name="Woodworth J.R."/>
            <person name="Worley K.C."/>
            <person name="Wright R.A."/>
            <person name="Wu W."/>
            <person name="Young L."/>
            <person name="Zhang L."/>
            <person name="Zhang J."/>
            <person name="Zhu Y."/>
            <person name="Muzny D.M."/>
            <person name="Weinstock G."/>
            <person name="Gibbs R.A."/>
        </authorList>
    </citation>
    <scope>NUCLEOTIDE SEQUENCE [LARGE SCALE GENOMIC DNA]</scope>
    <source>
        <strain evidence="4">LSR1</strain>
    </source>
</reference>
<dbReference type="RefSeq" id="XP_016662209.1">
    <property type="nucleotide sequence ID" value="XM_016806720.2"/>
</dbReference>
<proteinExistence type="predicted"/>
<sequence length="148" mass="16830">MFNHSCLADLKEGKVRLNDNKKQYNERLSELQARNSLCPPHLRSCYAAETNFLPNTSLVTEEDIKTTANYSDYETENLIPNDRTKKKDRNQTSYKKPGPPTPSKNGGRVSLSNNAKNTLKESKESNTNKRRASSTPNKLFSLFMSKKN</sequence>
<evidence type="ECO:0000256" key="1">
    <source>
        <dbReference type="SAM" id="Coils"/>
    </source>
</evidence>
<dbReference type="EnsemblMetazoa" id="XM_016806720.2">
    <property type="protein sequence ID" value="XP_016662209.1"/>
    <property type="gene ID" value="LOC100570467"/>
</dbReference>
<evidence type="ECO:0000256" key="2">
    <source>
        <dbReference type="SAM" id="MobiDB-lite"/>
    </source>
</evidence>
<dbReference type="OrthoDB" id="2436455at2759"/>
<evidence type="ECO:0000313" key="3">
    <source>
        <dbReference type="EnsemblMetazoa" id="XP_016662209.1"/>
    </source>
</evidence>
<feature type="region of interest" description="Disordered" evidence="2">
    <location>
        <begin position="71"/>
        <end position="148"/>
    </location>
</feature>
<dbReference type="GeneID" id="100570467"/>
<feature type="coiled-coil region" evidence="1">
    <location>
        <begin position="7"/>
        <end position="34"/>
    </location>
</feature>
<dbReference type="KEGG" id="api:100570467"/>